<dbReference type="EMBL" id="JAAXPC010000002">
    <property type="protein sequence ID" value="NKY00884.1"/>
    <property type="molecule type" value="Genomic_DNA"/>
</dbReference>
<proteinExistence type="predicted"/>
<evidence type="ECO:0000313" key="3">
    <source>
        <dbReference type="EMBL" id="NKY00884.1"/>
    </source>
</evidence>
<keyword evidence="2" id="KW-0472">Membrane</keyword>
<dbReference type="AlphaFoldDB" id="A0A846WGX8"/>
<name>A0A846WGX8_9ACTN</name>
<accession>A0A846WGX8</accession>
<evidence type="ECO:0000256" key="1">
    <source>
        <dbReference type="SAM" id="MobiDB-lite"/>
    </source>
</evidence>
<feature type="transmembrane region" description="Helical" evidence="2">
    <location>
        <begin position="52"/>
        <end position="72"/>
    </location>
</feature>
<reference evidence="3 4" key="1">
    <citation type="submission" date="2020-04" db="EMBL/GenBank/DDBJ databases">
        <title>MicrobeNet Type strains.</title>
        <authorList>
            <person name="Nicholson A.C."/>
        </authorList>
    </citation>
    <scope>NUCLEOTIDE SEQUENCE [LARGE SCALE GENOMIC DNA]</scope>
    <source>
        <strain evidence="3 4">ATCC BAA-14</strain>
    </source>
</reference>
<keyword evidence="2" id="KW-0812">Transmembrane</keyword>
<protein>
    <submittedName>
        <fullName evidence="3">Uncharacterized protein</fullName>
    </submittedName>
</protein>
<dbReference type="Proteomes" id="UP000563898">
    <property type="component" value="Unassembled WGS sequence"/>
</dbReference>
<evidence type="ECO:0000313" key="4">
    <source>
        <dbReference type="Proteomes" id="UP000563898"/>
    </source>
</evidence>
<sequence length="75" mass="7852">MIHPAAGDAEVSATPASPDSGESRVGFWWWAMTVAVIIWMTVMAVGFVGSILLALALVGFFVILAAGTVFALSRL</sequence>
<feature type="region of interest" description="Disordered" evidence="1">
    <location>
        <begin position="1"/>
        <end position="22"/>
    </location>
</feature>
<organism evidence="3 4">
    <name type="scientific">Gordonia polyisoprenivorans</name>
    <dbReference type="NCBI Taxonomy" id="84595"/>
    <lineage>
        <taxon>Bacteria</taxon>
        <taxon>Bacillati</taxon>
        <taxon>Actinomycetota</taxon>
        <taxon>Actinomycetes</taxon>
        <taxon>Mycobacteriales</taxon>
        <taxon>Gordoniaceae</taxon>
        <taxon>Gordonia</taxon>
    </lineage>
</organism>
<keyword evidence="2" id="KW-1133">Transmembrane helix</keyword>
<gene>
    <name evidence="3" type="ORF">HGA05_04790</name>
</gene>
<evidence type="ECO:0000256" key="2">
    <source>
        <dbReference type="SAM" id="Phobius"/>
    </source>
</evidence>
<comment type="caution">
    <text evidence="3">The sequence shown here is derived from an EMBL/GenBank/DDBJ whole genome shotgun (WGS) entry which is preliminary data.</text>
</comment>
<feature type="transmembrane region" description="Helical" evidence="2">
    <location>
        <begin position="27"/>
        <end position="45"/>
    </location>
</feature>